<keyword evidence="1" id="KW-0732">Signal</keyword>
<evidence type="ECO:0000256" key="1">
    <source>
        <dbReference type="SAM" id="SignalP"/>
    </source>
</evidence>
<dbReference type="Proteomes" id="UP001555786">
    <property type="component" value="Unassembled WGS sequence"/>
</dbReference>
<dbReference type="InterPro" id="IPR036610">
    <property type="entry name" value="PEBP-like_sf"/>
</dbReference>
<dbReference type="PANTHER" id="PTHR30289">
    <property type="entry name" value="UNCHARACTERIZED PROTEIN YBCL-RELATED"/>
    <property type="match status" value="1"/>
</dbReference>
<dbReference type="InterPro" id="IPR005247">
    <property type="entry name" value="YbhB_YbcL/LppC-like"/>
</dbReference>
<accession>A0ABV3PU79</accession>
<dbReference type="EMBL" id="JBFNQD010000012">
    <property type="protein sequence ID" value="MEW9309195.1"/>
    <property type="molecule type" value="Genomic_DNA"/>
</dbReference>
<organism evidence="2 3">
    <name type="scientific">Labrys neptuniae</name>
    <dbReference type="NCBI Taxonomy" id="376174"/>
    <lineage>
        <taxon>Bacteria</taxon>
        <taxon>Pseudomonadati</taxon>
        <taxon>Pseudomonadota</taxon>
        <taxon>Alphaproteobacteria</taxon>
        <taxon>Hyphomicrobiales</taxon>
        <taxon>Xanthobacteraceae</taxon>
        <taxon>Labrys</taxon>
    </lineage>
</organism>
<dbReference type="Pfam" id="PF01161">
    <property type="entry name" value="PBP"/>
    <property type="match status" value="1"/>
</dbReference>
<dbReference type="SUPFAM" id="SSF49777">
    <property type="entry name" value="PEBP-like"/>
    <property type="match status" value="1"/>
</dbReference>
<proteinExistence type="predicted"/>
<dbReference type="RefSeq" id="WP_311935706.1">
    <property type="nucleotide sequence ID" value="NZ_JAVSCS010000013.1"/>
</dbReference>
<evidence type="ECO:0000313" key="2">
    <source>
        <dbReference type="EMBL" id="MEW9309195.1"/>
    </source>
</evidence>
<dbReference type="GO" id="GO:0004860">
    <property type="term" value="F:protein kinase inhibitor activity"/>
    <property type="evidence" value="ECO:0007669"/>
    <property type="project" value="UniProtKB-KW"/>
</dbReference>
<dbReference type="NCBIfam" id="TIGR00481">
    <property type="entry name" value="YbhB/YbcL family Raf kinase inhibitor-like protein"/>
    <property type="match status" value="1"/>
</dbReference>
<keyword evidence="3" id="KW-1185">Reference proteome</keyword>
<dbReference type="Gene3D" id="3.90.280.10">
    <property type="entry name" value="PEBP-like"/>
    <property type="match status" value="1"/>
</dbReference>
<protein>
    <submittedName>
        <fullName evidence="2">YbhB/YbcL family Raf kinase inhibitor-like protein</fullName>
    </submittedName>
</protein>
<feature type="signal peptide" evidence="1">
    <location>
        <begin position="1"/>
        <end position="21"/>
    </location>
</feature>
<keyword evidence="2" id="KW-0649">Protein kinase inhibitor</keyword>
<dbReference type="InterPro" id="IPR008914">
    <property type="entry name" value="PEBP"/>
</dbReference>
<feature type="chain" id="PRO_5047498174" evidence="1">
    <location>
        <begin position="22"/>
        <end position="179"/>
    </location>
</feature>
<gene>
    <name evidence="2" type="ORF">ABXS05_26845</name>
</gene>
<reference evidence="2 3" key="1">
    <citation type="submission" date="2024-07" db="EMBL/GenBank/DDBJ databases">
        <title>Description of Labrys sedimenti sp. nov., isolated from a diclofenac-degrading enrichment culture.</title>
        <authorList>
            <person name="Tancsics A."/>
            <person name="Csepanyi A."/>
        </authorList>
    </citation>
    <scope>NUCLEOTIDE SEQUENCE [LARGE SCALE GENOMIC DNA]</scope>
    <source>
        <strain evidence="2 3">LMG 23578</strain>
    </source>
</reference>
<evidence type="ECO:0000313" key="3">
    <source>
        <dbReference type="Proteomes" id="UP001555786"/>
    </source>
</evidence>
<comment type="caution">
    <text evidence="2">The sequence shown here is derived from an EMBL/GenBank/DDBJ whole genome shotgun (WGS) entry which is preliminary data.</text>
</comment>
<dbReference type="CDD" id="cd00865">
    <property type="entry name" value="PEBP_bact_arch"/>
    <property type="match status" value="1"/>
</dbReference>
<dbReference type="PANTHER" id="PTHR30289:SF1">
    <property type="entry name" value="PEBP (PHOSPHATIDYLETHANOLAMINE-BINDING PROTEIN) FAMILY PROTEIN"/>
    <property type="match status" value="1"/>
</dbReference>
<sequence>MKYILASAVALGFAATQPAPAFELASADIGEGAVLAKAQVSNVFGCSGGNVSPALNWKNPPEGTRSYAVTLYDPDAPTGSGWWHWIVYDIPASATSLPSGAGDGKALPAGTVQGRNDAGMPAFMGACPPPGPAHRYVLTITALKVPKLDLPATASGAMIGFMIRANALASATITATYGQ</sequence>
<name>A0ABV3PU79_9HYPH</name>